<accession>A0A4Y9TJK6</accession>
<name>A0A4Y9TJK6_PSEFL</name>
<dbReference type="EMBL" id="SPVI01000006">
    <property type="protein sequence ID" value="TFW43107.1"/>
    <property type="molecule type" value="Genomic_DNA"/>
</dbReference>
<dbReference type="RefSeq" id="WP_135196410.1">
    <property type="nucleotide sequence ID" value="NZ_SPVI01000006.1"/>
</dbReference>
<dbReference type="AlphaFoldDB" id="A0A4Y9TJK6"/>
<evidence type="ECO:0000313" key="1">
    <source>
        <dbReference type="EMBL" id="TFW43107.1"/>
    </source>
</evidence>
<gene>
    <name evidence="1" type="ORF">E4T65_12135</name>
</gene>
<sequence length="246" mass="27835">MAKTLITEAKAITAEVVLELGTHYNAKDLRSLQAKLTSTARELHCFSSGVTLLGRIGEKLDFEQRLLLRDAAKLIESIGFNIPHAKEKRQRSEVAAKTRQKGRDASAKKLVEYAYPLPCDTLGHKLEIIRLALVLNRAGCFQTFYTPVEFSLRYRNYVTCTSKIFSQKGSGAFWNARVSSLRADLKNEIQEHLASKSEQTAQERFLALQQQVEELYPQVSNDPYETETLRLWSLALVSPEQQEDGQ</sequence>
<organism evidence="1 2">
    <name type="scientific">Pseudomonas fluorescens</name>
    <dbReference type="NCBI Taxonomy" id="294"/>
    <lineage>
        <taxon>Bacteria</taxon>
        <taxon>Pseudomonadati</taxon>
        <taxon>Pseudomonadota</taxon>
        <taxon>Gammaproteobacteria</taxon>
        <taxon>Pseudomonadales</taxon>
        <taxon>Pseudomonadaceae</taxon>
        <taxon>Pseudomonas</taxon>
    </lineage>
</organism>
<reference evidence="1 2" key="1">
    <citation type="submission" date="2019-03" db="EMBL/GenBank/DDBJ databases">
        <title>Biocontrol and xenobiotic degradation properties of endophytic Pseudomonas fluorescens strain BRZ63.</title>
        <authorList>
            <person name="Chlebek D.A."/>
            <person name="Pinski A."/>
            <person name="Zur J.P."/>
            <person name="Michalska J."/>
            <person name="Hupert-Kocurek K.T."/>
        </authorList>
    </citation>
    <scope>NUCLEOTIDE SEQUENCE [LARGE SCALE GENOMIC DNA]</scope>
    <source>
        <strain evidence="1 2">BRZ63</strain>
    </source>
</reference>
<evidence type="ECO:0000313" key="2">
    <source>
        <dbReference type="Proteomes" id="UP000297322"/>
    </source>
</evidence>
<comment type="caution">
    <text evidence="1">The sequence shown here is derived from an EMBL/GenBank/DDBJ whole genome shotgun (WGS) entry which is preliminary data.</text>
</comment>
<protein>
    <submittedName>
        <fullName evidence="1">Uncharacterized protein</fullName>
    </submittedName>
</protein>
<dbReference type="Proteomes" id="UP000297322">
    <property type="component" value="Unassembled WGS sequence"/>
</dbReference>
<proteinExistence type="predicted"/>